<dbReference type="AlphaFoldDB" id="A0A085MLV6"/>
<feature type="region of interest" description="Disordered" evidence="1">
    <location>
        <begin position="1"/>
        <end position="64"/>
    </location>
</feature>
<dbReference type="Proteomes" id="UP000030764">
    <property type="component" value="Unassembled WGS sequence"/>
</dbReference>
<evidence type="ECO:0000313" key="3">
    <source>
        <dbReference type="Proteomes" id="UP000030764"/>
    </source>
</evidence>
<feature type="compositionally biased region" description="Polar residues" evidence="1">
    <location>
        <begin position="17"/>
        <end position="28"/>
    </location>
</feature>
<accession>A0A085MLV6</accession>
<keyword evidence="3" id="KW-1185">Reference proteome</keyword>
<dbReference type="EMBL" id="KL363185">
    <property type="protein sequence ID" value="KFD58202.1"/>
    <property type="molecule type" value="Genomic_DNA"/>
</dbReference>
<reference evidence="2 3" key="1">
    <citation type="journal article" date="2014" name="Nat. Genet.">
        <title>Genome and transcriptome of the porcine whipworm Trichuris suis.</title>
        <authorList>
            <person name="Jex A.R."/>
            <person name="Nejsum P."/>
            <person name="Schwarz E.M."/>
            <person name="Hu L."/>
            <person name="Young N.D."/>
            <person name="Hall R.S."/>
            <person name="Korhonen P.K."/>
            <person name="Liao S."/>
            <person name="Thamsborg S."/>
            <person name="Xia J."/>
            <person name="Xu P."/>
            <person name="Wang S."/>
            <person name="Scheerlinck J.P."/>
            <person name="Hofmann A."/>
            <person name="Sternberg P.W."/>
            <person name="Wang J."/>
            <person name="Gasser R.B."/>
        </authorList>
    </citation>
    <scope>NUCLEOTIDE SEQUENCE [LARGE SCALE GENOMIC DNA]</scope>
    <source>
        <strain evidence="2">DCEP-RM93M</strain>
    </source>
</reference>
<protein>
    <submittedName>
        <fullName evidence="2">Uncharacterized protein</fullName>
    </submittedName>
</protein>
<evidence type="ECO:0000256" key="1">
    <source>
        <dbReference type="SAM" id="MobiDB-lite"/>
    </source>
</evidence>
<feature type="compositionally biased region" description="Polar residues" evidence="1">
    <location>
        <begin position="165"/>
        <end position="175"/>
    </location>
</feature>
<gene>
    <name evidence="2" type="ORF">M513_00965</name>
</gene>
<feature type="region of interest" description="Disordered" evidence="1">
    <location>
        <begin position="165"/>
        <end position="185"/>
    </location>
</feature>
<name>A0A085MLV6_9BILA</name>
<feature type="compositionally biased region" description="Low complexity" evidence="1">
    <location>
        <begin position="1"/>
        <end position="16"/>
    </location>
</feature>
<sequence length="185" mass="20447">LLEGIISGRQSQQQRSPFYSGNRSQTAACSLATKKPTPTRCGKSMGNADESSRVPLPTDQENTGTPAEQFVKASLFADILMMGVKRKEGADEVELLDAKKVAELIRKDPVLFHVHRWVLHGWPDGRQGDQFIQFNRRHHELAVVRGCLLWGIRVIIPERLTTTQEHLGSAPSCSPRNGAHEGVGT</sequence>
<proteinExistence type="predicted"/>
<organism evidence="2 3">
    <name type="scientific">Trichuris suis</name>
    <name type="common">pig whipworm</name>
    <dbReference type="NCBI Taxonomy" id="68888"/>
    <lineage>
        <taxon>Eukaryota</taxon>
        <taxon>Metazoa</taxon>
        <taxon>Ecdysozoa</taxon>
        <taxon>Nematoda</taxon>
        <taxon>Enoplea</taxon>
        <taxon>Dorylaimia</taxon>
        <taxon>Trichinellida</taxon>
        <taxon>Trichuridae</taxon>
        <taxon>Trichuris</taxon>
    </lineage>
</organism>
<evidence type="ECO:0000313" key="2">
    <source>
        <dbReference type="EMBL" id="KFD58202.1"/>
    </source>
</evidence>
<feature type="non-terminal residue" evidence="2">
    <location>
        <position position="1"/>
    </location>
</feature>